<evidence type="ECO:0000313" key="10">
    <source>
        <dbReference type="Proteomes" id="UP001319882"/>
    </source>
</evidence>
<dbReference type="EMBL" id="WHVL01000002">
    <property type="protein sequence ID" value="MCB8888593.1"/>
    <property type="molecule type" value="Genomic_DNA"/>
</dbReference>
<keyword evidence="2" id="KW-0285">Flavoprotein</keyword>
<dbReference type="InterPro" id="IPR004113">
    <property type="entry name" value="FAD-bd_oxidored_4_C"/>
</dbReference>
<comment type="caution">
    <text evidence="9">The sequence shown here is derived from an EMBL/GenBank/DDBJ whole genome shotgun (WGS) entry which is preliminary data.</text>
</comment>
<evidence type="ECO:0000256" key="4">
    <source>
        <dbReference type="ARBA" id="ARBA00022827"/>
    </source>
</evidence>
<dbReference type="PANTHER" id="PTHR11748:SF119">
    <property type="entry name" value="D-2-HYDROXYGLUTARATE DEHYDROGENASE"/>
    <property type="match status" value="1"/>
</dbReference>
<accession>A0ABS8DQQ9</accession>
<dbReference type="InterPro" id="IPR006094">
    <property type="entry name" value="Oxid_FAD_bind_N"/>
</dbReference>
<dbReference type="InterPro" id="IPR016169">
    <property type="entry name" value="FAD-bd_PCMH_sub2"/>
</dbReference>
<evidence type="ECO:0000256" key="3">
    <source>
        <dbReference type="ARBA" id="ARBA00022723"/>
    </source>
</evidence>
<feature type="domain" description="FAD-binding PCMH-type" evidence="8">
    <location>
        <begin position="52"/>
        <end position="284"/>
    </location>
</feature>
<dbReference type="Pfam" id="PF02913">
    <property type="entry name" value="FAD-oxidase_C"/>
    <property type="match status" value="1"/>
</dbReference>
<reference evidence="9 10" key="1">
    <citation type="journal article" date="2021" name="Sci. Rep.">
        <title>Genome analysis of a halophilic bacterium Halomonas malpeensis YU-PRIM-29(T) reveals its exopolysaccharide and pigment producing capabilities.</title>
        <authorList>
            <person name="Athmika"/>
            <person name="Ghate S.D."/>
            <person name="Arun A.B."/>
            <person name="Rao S.S."/>
            <person name="Kumar S.T.A."/>
            <person name="Kandiyil M.K."/>
            <person name="Saptami K."/>
            <person name="Rekha P.D."/>
        </authorList>
    </citation>
    <scope>NUCLEOTIDE SEQUENCE [LARGE SCALE GENOMIC DNA]</scope>
    <source>
        <strain evidence="10">prim 29</strain>
    </source>
</reference>
<evidence type="ECO:0000256" key="6">
    <source>
        <dbReference type="ARBA" id="ARBA00023004"/>
    </source>
</evidence>
<dbReference type="Proteomes" id="UP001319882">
    <property type="component" value="Unassembled WGS sequence"/>
</dbReference>
<keyword evidence="7" id="KW-0411">Iron-sulfur</keyword>
<keyword evidence="5" id="KW-0560">Oxidoreductase</keyword>
<keyword evidence="10" id="KW-1185">Reference proteome</keyword>
<dbReference type="Gene3D" id="3.30.465.10">
    <property type="match status" value="1"/>
</dbReference>
<comment type="cofactor">
    <cofactor evidence="1">
        <name>FAD</name>
        <dbReference type="ChEBI" id="CHEBI:57692"/>
    </cofactor>
</comment>
<dbReference type="PROSITE" id="PS00198">
    <property type="entry name" value="4FE4S_FER_1"/>
    <property type="match status" value="1"/>
</dbReference>
<evidence type="ECO:0000256" key="7">
    <source>
        <dbReference type="ARBA" id="ARBA00023014"/>
    </source>
</evidence>
<dbReference type="InterPro" id="IPR016166">
    <property type="entry name" value="FAD-bd_PCMH"/>
</dbReference>
<dbReference type="RefSeq" id="WP_227389269.1">
    <property type="nucleotide sequence ID" value="NZ_JBHSCJ010000010.1"/>
</dbReference>
<dbReference type="SUPFAM" id="SSF46548">
    <property type="entry name" value="alpha-helical ferredoxin"/>
    <property type="match status" value="1"/>
</dbReference>
<evidence type="ECO:0000313" key="9">
    <source>
        <dbReference type="EMBL" id="MCB8888593.1"/>
    </source>
</evidence>
<dbReference type="Pfam" id="PF01565">
    <property type="entry name" value="FAD_binding_4"/>
    <property type="match status" value="1"/>
</dbReference>
<dbReference type="InterPro" id="IPR016164">
    <property type="entry name" value="FAD-linked_Oxase-like_C"/>
</dbReference>
<evidence type="ECO:0000256" key="5">
    <source>
        <dbReference type="ARBA" id="ARBA00023002"/>
    </source>
</evidence>
<evidence type="ECO:0000256" key="1">
    <source>
        <dbReference type="ARBA" id="ARBA00001974"/>
    </source>
</evidence>
<gene>
    <name evidence="9" type="ORF">GEV37_05585</name>
</gene>
<dbReference type="SUPFAM" id="SSF56176">
    <property type="entry name" value="FAD-binding/transporter-associated domain-like"/>
    <property type="match status" value="1"/>
</dbReference>
<dbReference type="SUPFAM" id="SSF55103">
    <property type="entry name" value="FAD-linked oxidases, C-terminal domain"/>
    <property type="match status" value="1"/>
</dbReference>
<keyword evidence="3" id="KW-0479">Metal-binding</keyword>
<keyword evidence="6" id="KW-0408">Iron</keyword>
<dbReference type="InterPro" id="IPR017900">
    <property type="entry name" value="4Fe4S_Fe_S_CS"/>
</dbReference>
<evidence type="ECO:0000259" key="8">
    <source>
        <dbReference type="PROSITE" id="PS51387"/>
    </source>
</evidence>
<name>A0ABS8DQQ9_9GAMM</name>
<dbReference type="InterPro" id="IPR036318">
    <property type="entry name" value="FAD-bd_PCMH-like_sf"/>
</dbReference>
<dbReference type="PANTHER" id="PTHR11748">
    <property type="entry name" value="D-LACTATE DEHYDROGENASE"/>
    <property type="match status" value="1"/>
</dbReference>
<organism evidence="9 10">
    <name type="scientific">Vreelandella malpeensis</name>
    <dbReference type="NCBI Taxonomy" id="1172368"/>
    <lineage>
        <taxon>Bacteria</taxon>
        <taxon>Pseudomonadati</taxon>
        <taxon>Pseudomonadota</taxon>
        <taxon>Gammaproteobacteria</taxon>
        <taxon>Oceanospirillales</taxon>
        <taxon>Halomonadaceae</taxon>
        <taxon>Vreelandella</taxon>
    </lineage>
</organism>
<protein>
    <submittedName>
        <fullName evidence="9">FAD-binding oxidoreductase</fullName>
    </submittedName>
</protein>
<sequence>MIASLDSRKAPLSRLGAQYVRFLEALKARGFEGEIAPDYASRTVLATDNSIYQRLPQAAVFPRHAEDLERLAKLAFELPHRDIVLTPRGGGTGTNGQSLTDGLVVDVSRHMNRILEIDVENRRVRVQAGVVKDQLNAALKPHGLFFAPELSTSNRATLGGMIATDASGQGSCAYGKTRDHVLELDTVLLGGTHLTSRPLDAEQEREALAASGMVGELHREAAAIIDEQRELIERTFPPLNRCLTGFDLAHLRDDDGRLNLNSLLCGAEGSLGFVSEAVLNVLPIPRHSTLVNVRYASFMDALRDAKTLMGSARPTSIETIDDTVLALAMEDFVWDGVADFFPAGETPIGGINLVEFNDDDETRLDEQVAAFAEHLGRDATVTRLGYTLAKGRDQINTVYAMRKRSVGLLGNVQGEKRPLPFVEDTAVPPEQLAPFIAEFRALLDERGLAYGMFGHVDAGVLHVRPALDMKDPAQQALIREISDEVAALTRRYGGLLWGEHGKGVRSEYAPRFFGELYPALQRIKAAFDPYNQLNPGKIATPAKSSEAIAVDRDPELLAIDGVALRGELDRTIDERAWQAYDAAVYCNGNGACYNYDVDDPMCPSWKATRDRIHSPKGRASLMREWLRLQSDAGIDVVEESRKKKSERGLGFLKHLPGRIRNSFSREQHHDFSHQVYDAMAGCLACKSCAGQCPVKVNVPQFRSQFLEVYHGRYLRPLRDYVIGATEFTLPWLAKAAPVYNAVIEKRWMERLMRRAVGMSDSPTLSRASVKKQLRAWGVAEATPTALALLTERQRAQSVILVQDAFTTHMEADMVLDVVELLARLEYRVFVMPYAPNGKPLQVQGFLGAFERTAEKQARRLQALAEFEIPFVGIDPAMTLTYRQEYVKALGMKAVPQVLLLQEWLATRTPSLANLAQGLEGPRFKLLSHCTEKTNAPGSPRAWQQVFAAFGLELTLLETGCCGMSGTYGHETRNVATSKAIYAQSWQPEVEAEKNPATLLATGYSCRSQVKRYSDTALAHPLQALLKCLRERRSSAKGA</sequence>
<dbReference type="PROSITE" id="PS51387">
    <property type="entry name" value="FAD_PCMH"/>
    <property type="match status" value="1"/>
</dbReference>
<dbReference type="Gene3D" id="3.30.70.2740">
    <property type="match status" value="1"/>
</dbReference>
<keyword evidence="4" id="KW-0274">FAD</keyword>
<proteinExistence type="predicted"/>
<evidence type="ECO:0000256" key="2">
    <source>
        <dbReference type="ARBA" id="ARBA00022630"/>
    </source>
</evidence>